<accession>A0A8J8NA93</accession>
<evidence type="ECO:0000313" key="3">
    <source>
        <dbReference type="Proteomes" id="UP000785679"/>
    </source>
</evidence>
<protein>
    <recommendedName>
        <fullName evidence="4">Secreted protein</fullName>
    </recommendedName>
</protein>
<evidence type="ECO:0008006" key="4">
    <source>
        <dbReference type="Google" id="ProtNLM"/>
    </source>
</evidence>
<dbReference type="AlphaFoldDB" id="A0A8J8NA93"/>
<comment type="caution">
    <text evidence="2">The sequence shown here is derived from an EMBL/GenBank/DDBJ whole genome shotgun (WGS) entry which is preliminary data.</text>
</comment>
<dbReference type="EMBL" id="RRYP01031093">
    <property type="protein sequence ID" value="TNV71021.1"/>
    <property type="molecule type" value="Genomic_DNA"/>
</dbReference>
<reference evidence="2" key="1">
    <citation type="submission" date="2019-06" db="EMBL/GenBank/DDBJ databases">
        <authorList>
            <person name="Zheng W."/>
        </authorList>
    </citation>
    <scope>NUCLEOTIDE SEQUENCE</scope>
    <source>
        <strain evidence="2">QDHG01</strain>
    </source>
</reference>
<organism evidence="2 3">
    <name type="scientific">Halteria grandinella</name>
    <dbReference type="NCBI Taxonomy" id="5974"/>
    <lineage>
        <taxon>Eukaryota</taxon>
        <taxon>Sar</taxon>
        <taxon>Alveolata</taxon>
        <taxon>Ciliophora</taxon>
        <taxon>Intramacronucleata</taxon>
        <taxon>Spirotrichea</taxon>
        <taxon>Stichotrichia</taxon>
        <taxon>Sporadotrichida</taxon>
        <taxon>Halteriidae</taxon>
        <taxon>Halteria</taxon>
    </lineage>
</organism>
<proteinExistence type="predicted"/>
<feature type="chain" id="PRO_5035148618" description="Secreted protein" evidence="1">
    <location>
        <begin position="27"/>
        <end position="67"/>
    </location>
</feature>
<dbReference type="Proteomes" id="UP000785679">
    <property type="component" value="Unassembled WGS sequence"/>
</dbReference>
<gene>
    <name evidence="2" type="ORF">FGO68_gene14055</name>
</gene>
<evidence type="ECO:0000313" key="2">
    <source>
        <dbReference type="EMBL" id="TNV71021.1"/>
    </source>
</evidence>
<keyword evidence="3" id="KW-1185">Reference proteome</keyword>
<keyword evidence="1" id="KW-0732">Signal</keyword>
<evidence type="ECO:0000256" key="1">
    <source>
        <dbReference type="SAM" id="SignalP"/>
    </source>
</evidence>
<sequence length="67" mass="7768">MVIRARSKRVVLVSIWVVFIVLVVDTRREEVDPLIDNHRRSLREEGLCCIWLGVDGVDTVGEHNLER</sequence>
<feature type="signal peptide" evidence="1">
    <location>
        <begin position="1"/>
        <end position="26"/>
    </location>
</feature>
<name>A0A8J8NA93_HALGN</name>